<keyword evidence="1" id="KW-0472">Membrane</keyword>
<organism evidence="3 4">
    <name type="scientific">Leucobacter exalbidus</name>
    <dbReference type="NCBI Taxonomy" id="662960"/>
    <lineage>
        <taxon>Bacteria</taxon>
        <taxon>Bacillati</taxon>
        <taxon>Actinomycetota</taxon>
        <taxon>Actinomycetes</taxon>
        <taxon>Micrococcales</taxon>
        <taxon>Microbacteriaceae</taxon>
        <taxon>Leucobacter</taxon>
    </lineage>
</organism>
<dbReference type="GO" id="GO:0004176">
    <property type="term" value="F:ATP-dependent peptidase activity"/>
    <property type="evidence" value="ECO:0007669"/>
    <property type="project" value="InterPro"/>
</dbReference>
<evidence type="ECO:0000259" key="2">
    <source>
        <dbReference type="PROSITE" id="PS50106"/>
    </source>
</evidence>
<dbReference type="GO" id="GO:0004252">
    <property type="term" value="F:serine-type endopeptidase activity"/>
    <property type="evidence" value="ECO:0007669"/>
    <property type="project" value="InterPro"/>
</dbReference>
<dbReference type="SUPFAM" id="SSF54211">
    <property type="entry name" value="Ribosomal protein S5 domain 2-like"/>
    <property type="match status" value="1"/>
</dbReference>
<evidence type="ECO:0000256" key="1">
    <source>
        <dbReference type="SAM" id="Phobius"/>
    </source>
</evidence>
<dbReference type="EMBL" id="JAFIDA010000001">
    <property type="protein sequence ID" value="MBP1324820.1"/>
    <property type="molecule type" value="Genomic_DNA"/>
</dbReference>
<dbReference type="InterPro" id="IPR014721">
    <property type="entry name" value="Ribsml_uS5_D2-typ_fold_subgr"/>
</dbReference>
<proteinExistence type="predicted"/>
<protein>
    <submittedName>
        <fullName evidence="3">PDZ domain-containing protein</fullName>
    </submittedName>
</protein>
<keyword evidence="1" id="KW-1133">Transmembrane helix</keyword>
<dbReference type="PROSITE" id="PS50106">
    <property type="entry name" value="PDZ"/>
    <property type="match status" value="1"/>
</dbReference>
<reference evidence="3" key="1">
    <citation type="submission" date="2021-02" db="EMBL/GenBank/DDBJ databases">
        <title>Sequencing the genomes of 1000 actinobacteria strains.</title>
        <authorList>
            <person name="Klenk H.-P."/>
        </authorList>
    </citation>
    <scope>NUCLEOTIDE SEQUENCE</scope>
    <source>
        <strain evidence="3">DSM 22850</strain>
    </source>
</reference>
<name>A0A940PKI0_9MICO</name>
<dbReference type="Gene3D" id="2.30.42.10">
    <property type="match status" value="1"/>
</dbReference>
<dbReference type="Proteomes" id="UP000675163">
    <property type="component" value="Unassembled WGS sequence"/>
</dbReference>
<feature type="transmembrane region" description="Helical" evidence="1">
    <location>
        <begin position="35"/>
        <end position="56"/>
    </location>
</feature>
<keyword evidence="4" id="KW-1185">Reference proteome</keyword>
<dbReference type="AlphaFoldDB" id="A0A940PKI0"/>
<sequence length="383" mass="39807">MTLEPKPHEPLPVRSRAANVWASVRGFVRRNRTESVVMLIALVVFASAVIPSPFAIERPGPVVDVLGDIELEGEAVPVLKVEGERETASSHQANEGALNLLTVSIAGSPQQPLGWLALIPALFDPSQKIARVAEYYPEGVTVEQREEYNSLQMDASQVQAAAAAFTQLGLEVGTTLSIGGVDEAGPAAGKLKTGDVLNKVNGEPLQNFEQLLETVSAADGPIEFEIAREGEIRIESVQPKAPGPGEDPRLGVVISTTFELPQQVDISVPNIGGPSAGLIFGLAILDRLGETSTLNGLTVSGTGTLNARGEVGAIGGLTQKAWAASQAESDLFLMPMANCGDVEGFPSDLTVAPVATLAEAEAALESAAAGHAVAGLERCGLEG</sequence>
<accession>A0A940PKI0</accession>
<comment type="caution">
    <text evidence="3">The sequence shown here is derived from an EMBL/GenBank/DDBJ whole genome shotgun (WGS) entry which is preliminary data.</text>
</comment>
<dbReference type="RefSeq" id="WP_342452027.1">
    <property type="nucleotide sequence ID" value="NZ_JAFIDA010000001.1"/>
</dbReference>
<dbReference type="InterPro" id="IPR020568">
    <property type="entry name" value="Ribosomal_Su5_D2-typ_SF"/>
</dbReference>
<dbReference type="GO" id="GO:0006508">
    <property type="term" value="P:proteolysis"/>
    <property type="evidence" value="ECO:0007669"/>
    <property type="project" value="InterPro"/>
</dbReference>
<gene>
    <name evidence="3" type="ORF">JOF28_000052</name>
</gene>
<evidence type="ECO:0000313" key="4">
    <source>
        <dbReference type="Proteomes" id="UP000675163"/>
    </source>
</evidence>
<dbReference type="SUPFAM" id="SSF50156">
    <property type="entry name" value="PDZ domain-like"/>
    <property type="match status" value="1"/>
</dbReference>
<dbReference type="InterPro" id="IPR001478">
    <property type="entry name" value="PDZ"/>
</dbReference>
<dbReference type="Pfam" id="PF05362">
    <property type="entry name" value="Lon_C"/>
    <property type="match status" value="1"/>
</dbReference>
<evidence type="ECO:0000313" key="3">
    <source>
        <dbReference type="EMBL" id="MBP1324820.1"/>
    </source>
</evidence>
<keyword evidence="1" id="KW-0812">Transmembrane</keyword>
<feature type="domain" description="PDZ" evidence="2">
    <location>
        <begin position="157"/>
        <end position="230"/>
    </location>
</feature>
<dbReference type="Gene3D" id="3.30.230.10">
    <property type="match status" value="1"/>
</dbReference>
<dbReference type="InterPro" id="IPR036034">
    <property type="entry name" value="PDZ_sf"/>
</dbReference>
<dbReference type="InterPro" id="IPR008269">
    <property type="entry name" value="Lon_proteolytic"/>
</dbReference>